<accession>A0AAE1NHN7</accession>
<organism evidence="1 2">
    <name type="scientific">Petrolisthes manimaculis</name>
    <dbReference type="NCBI Taxonomy" id="1843537"/>
    <lineage>
        <taxon>Eukaryota</taxon>
        <taxon>Metazoa</taxon>
        <taxon>Ecdysozoa</taxon>
        <taxon>Arthropoda</taxon>
        <taxon>Crustacea</taxon>
        <taxon>Multicrustacea</taxon>
        <taxon>Malacostraca</taxon>
        <taxon>Eumalacostraca</taxon>
        <taxon>Eucarida</taxon>
        <taxon>Decapoda</taxon>
        <taxon>Pleocyemata</taxon>
        <taxon>Anomura</taxon>
        <taxon>Galatheoidea</taxon>
        <taxon>Porcellanidae</taxon>
        <taxon>Petrolisthes</taxon>
    </lineage>
</organism>
<sequence>EVPRLPYRTWERARSGTFFARDNISNFLRFCRRLGVHDNLLFETEDLGE</sequence>
<comment type="caution">
    <text evidence="1">The sequence shown here is derived from an EMBL/GenBank/DDBJ whole genome shotgun (WGS) entry which is preliminary data.</text>
</comment>
<dbReference type="GO" id="GO:0005884">
    <property type="term" value="C:actin filament"/>
    <property type="evidence" value="ECO:0007669"/>
    <property type="project" value="TreeGrafter"/>
</dbReference>
<dbReference type="AlphaFoldDB" id="A0AAE1NHN7"/>
<dbReference type="Proteomes" id="UP001292094">
    <property type="component" value="Unassembled WGS sequence"/>
</dbReference>
<reference evidence="1" key="1">
    <citation type="submission" date="2023-11" db="EMBL/GenBank/DDBJ databases">
        <title>Genome assemblies of two species of porcelain crab, Petrolisthes cinctipes and Petrolisthes manimaculis (Anomura: Porcellanidae).</title>
        <authorList>
            <person name="Angst P."/>
        </authorList>
    </citation>
    <scope>NUCLEOTIDE SEQUENCE</scope>
    <source>
        <strain evidence="1">PB745_02</strain>
        <tissue evidence="1">Gill</tissue>
    </source>
</reference>
<evidence type="ECO:0000313" key="1">
    <source>
        <dbReference type="EMBL" id="KAK4289557.1"/>
    </source>
</evidence>
<feature type="non-terminal residue" evidence="1">
    <location>
        <position position="1"/>
    </location>
</feature>
<evidence type="ECO:0000313" key="2">
    <source>
        <dbReference type="Proteomes" id="UP001292094"/>
    </source>
</evidence>
<dbReference type="EMBL" id="JAWZYT010005806">
    <property type="protein sequence ID" value="KAK4289557.1"/>
    <property type="molecule type" value="Genomic_DNA"/>
</dbReference>
<protein>
    <submittedName>
        <fullName evidence="1">Uncharacterized protein</fullName>
    </submittedName>
</protein>
<dbReference type="SUPFAM" id="SSF47576">
    <property type="entry name" value="Calponin-homology domain, CH-domain"/>
    <property type="match status" value="1"/>
</dbReference>
<keyword evidence="2" id="KW-1185">Reference proteome</keyword>
<dbReference type="GO" id="GO:0051764">
    <property type="term" value="P:actin crosslink formation"/>
    <property type="evidence" value="ECO:0007669"/>
    <property type="project" value="TreeGrafter"/>
</dbReference>
<name>A0AAE1NHN7_9EUCA</name>
<dbReference type="PANTHER" id="PTHR46756">
    <property type="entry name" value="TRANSGELIN"/>
    <property type="match status" value="1"/>
</dbReference>
<proteinExistence type="predicted"/>
<dbReference type="PANTHER" id="PTHR46756:SF13">
    <property type="entry name" value="GROWTH ARREST-SPECIFIC PROTEIN 2"/>
    <property type="match status" value="1"/>
</dbReference>
<gene>
    <name evidence="1" type="ORF">Pmani_037480</name>
</gene>
<dbReference type="GO" id="GO:0051015">
    <property type="term" value="F:actin filament binding"/>
    <property type="evidence" value="ECO:0007669"/>
    <property type="project" value="TreeGrafter"/>
</dbReference>
<dbReference type="Gene3D" id="1.10.418.10">
    <property type="entry name" value="Calponin-like domain"/>
    <property type="match status" value="1"/>
</dbReference>
<dbReference type="InterPro" id="IPR036872">
    <property type="entry name" value="CH_dom_sf"/>
</dbReference>
<dbReference type="GO" id="GO:0008093">
    <property type="term" value="F:cytoskeletal anchor activity"/>
    <property type="evidence" value="ECO:0007669"/>
    <property type="project" value="TreeGrafter"/>
</dbReference>